<evidence type="ECO:0000259" key="4">
    <source>
        <dbReference type="Pfam" id="PF05746"/>
    </source>
</evidence>
<dbReference type="AlphaFoldDB" id="A0A2M8DMB2"/>
<dbReference type="Pfam" id="PF05746">
    <property type="entry name" value="DALR_1"/>
    <property type="match status" value="1"/>
</dbReference>
<dbReference type="InterPro" id="IPR009080">
    <property type="entry name" value="tRNAsynth_Ia_anticodon-bd"/>
</dbReference>
<sequence length="28" mass="3054">ARLALVLATKQVIKNTLDLMGISAPERM</sequence>
<dbReference type="GO" id="GO:0004814">
    <property type="term" value="F:arginine-tRNA ligase activity"/>
    <property type="evidence" value="ECO:0007669"/>
    <property type="project" value="InterPro"/>
</dbReference>
<feature type="non-terminal residue" evidence="5">
    <location>
        <position position="1"/>
    </location>
</feature>
<dbReference type="GO" id="GO:0006420">
    <property type="term" value="P:arginyl-tRNA aminoacylation"/>
    <property type="evidence" value="ECO:0007669"/>
    <property type="project" value="InterPro"/>
</dbReference>
<dbReference type="Proteomes" id="UP000228875">
    <property type="component" value="Unassembled WGS sequence"/>
</dbReference>
<accession>A0A2M8DMB2</accession>
<keyword evidence="3" id="KW-0067">ATP-binding</keyword>
<comment type="caution">
    <text evidence="5">The sequence shown here is derived from an EMBL/GenBank/DDBJ whole genome shotgun (WGS) entry which is preliminary data.</text>
</comment>
<organism evidence="5 6">
    <name type="scientific">Candidatus Nealsonbacteria bacterium CG_4_9_14_0_8_um_filter_35_12</name>
    <dbReference type="NCBI Taxonomy" id="1974692"/>
    <lineage>
        <taxon>Bacteria</taxon>
        <taxon>Candidatus Nealsoniibacteriota</taxon>
    </lineage>
</organism>
<dbReference type="SUPFAM" id="SSF47323">
    <property type="entry name" value="Anticodon-binding domain of a subclass of class I aminoacyl-tRNA synthetases"/>
    <property type="match status" value="1"/>
</dbReference>
<dbReference type="Gene3D" id="1.10.730.10">
    <property type="entry name" value="Isoleucyl-tRNA Synthetase, Domain 1"/>
    <property type="match status" value="1"/>
</dbReference>
<dbReference type="EMBL" id="PFTB01000059">
    <property type="protein sequence ID" value="PJB99265.1"/>
    <property type="molecule type" value="Genomic_DNA"/>
</dbReference>
<name>A0A2M8DMB2_9BACT</name>
<evidence type="ECO:0000313" key="6">
    <source>
        <dbReference type="Proteomes" id="UP000228875"/>
    </source>
</evidence>
<feature type="domain" description="DALR anticodon binding" evidence="4">
    <location>
        <begin position="1"/>
        <end position="28"/>
    </location>
</feature>
<gene>
    <name evidence="5" type="ORF">CO077_02625</name>
</gene>
<reference evidence="6" key="1">
    <citation type="submission" date="2017-09" db="EMBL/GenBank/DDBJ databases">
        <title>Depth-based differentiation of microbial function through sediment-hosted aquifers and enrichment of novel symbionts in the deep terrestrial subsurface.</title>
        <authorList>
            <person name="Probst A.J."/>
            <person name="Ladd B."/>
            <person name="Jarett J.K."/>
            <person name="Geller-Mcgrath D.E."/>
            <person name="Sieber C.M.K."/>
            <person name="Emerson J.B."/>
            <person name="Anantharaman K."/>
            <person name="Thomas B.C."/>
            <person name="Malmstrom R."/>
            <person name="Stieglmeier M."/>
            <person name="Klingl A."/>
            <person name="Woyke T."/>
            <person name="Ryan C.M."/>
            <person name="Banfield J.F."/>
        </authorList>
    </citation>
    <scope>NUCLEOTIDE SEQUENCE [LARGE SCALE GENOMIC DNA]</scope>
</reference>
<evidence type="ECO:0000256" key="2">
    <source>
        <dbReference type="ARBA" id="ARBA00022741"/>
    </source>
</evidence>
<keyword evidence="1" id="KW-0436">Ligase</keyword>
<evidence type="ECO:0000313" key="5">
    <source>
        <dbReference type="EMBL" id="PJB99265.1"/>
    </source>
</evidence>
<protein>
    <recommendedName>
        <fullName evidence="4">DALR anticodon binding domain-containing protein</fullName>
    </recommendedName>
</protein>
<evidence type="ECO:0000256" key="1">
    <source>
        <dbReference type="ARBA" id="ARBA00022598"/>
    </source>
</evidence>
<keyword evidence="2" id="KW-0547">Nucleotide-binding</keyword>
<evidence type="ECO:0000256" key="3">
    <source>
        <dbReference type="ARBA" id="ARBA00022840"/>
    </source>
</evidence>
<dbReference type="InterPro" id="IPR008909">
    <property type="entry name" value="DALR_anticod-bd"/>
</dbReference>
<dbReference type="GO" id="GO:0005524">
    <property type="term" value="F:ATP binding"/>
    <property type="evidence" value="ECO:0007669"/>
    <property type="project" value="UniProtKB-KW"/>
</dbReference>
<proteinExistence type="predicted"/>